<dbReference type="InterPro" id="IPR036390">
    <property type="entry name" value="WH_DNA-bd_sf"/>
</dbReference>
<dbReference type="SUPFAM" id="SSF53850">
    <property type="entry name" value="Periplasmic binding protein-like II"/>
    <property type="match status" value="1"/>
</dbReference>
<dbReference type="InterPro" id="IPR000847">
    <property type="entry name" value="LysR_HTH_N"/>
</dbReference>
<evidence type="ECO:0000259" key="5">
    <source>
        <dbReference type="PROSITE" id="PS50931"/>
    </source>
</evidence>
<dbReference type="InterPro" id="IPR036388">
    <property type="entry name" value="WH-like_DNA-bd_sf"/>
</dbReference>
<dbReference type="Gene3D" id="1.10.10.10">
    <property type="entry name" value="Winged helix-like DNA-binding domain superfamily/Winged helix DNA-binding domain"/>
    <property type="match status" value="1"/>
</dbReference>
<dbReference type="CDD" id="cd05466">
    <property type="entry name" value="PBP2_LTTR_substrate"/>
    <property type="match status" value="1"/>
</dbReference>
<dbReference type="PANTHER" id="PTHR30419:SF28">
    <property type="entry name" value="HTH-TYPE TRANSCRIPTIONAL REGULATOR BSDA"/>
    <property type="match status" value="1"/>
</dbReference>
<dbReference type="Proteomes" id="UP000284841">
    <property type="component" value="Unassembled WGS sequence"/>
</dbReference>
<sequence length="298" mass="33870">MDTNLQKYMAFLKTVEYGSFTKAAEVLHYSQSGISRMISDLEKEWNLSVLERGRSGVRLTSDGVKMLPFVQNVCREYQNLQDQVDQLQGLESGLIRIGTISSIATHWLPSVIKAFQKDYPNIEYELLSGDYGEIEEWLLAGRVDCGFLLLPASAELEITPLKRDEMMVIMPQNHPLADCESFPIKALEEEPFMLLERGEKSQVSELLRQRGLHPKVRFITLDDYAIMSMVESGLGISILPNLILQRTPYHIVKKSLEEPAYRDLGLAMRDSKSASAAVKRFLTYVLKETNHGIIERII</sequence>
<keyword evidence="2" id="KW-0805">Transcription regulation</keyword>
<dbReference type="Pfam" id="PF03466">
    <property type="entry name" value="LysR_substrate"/>
    <property type="match status" value="1"/>
</dbReference>
<dbReference type="OrthoDB" id="63123at2"/>
<comment type="caution">
    <text evidence="6">The sequence shown here is derived from an EMBL/GenBank/DDBJ whole genome shotgun (WGS) entry which is preliminary data.</text>
</comment>
<organism evidence="6 7">
    <name type="scientific">Emergencia timonensis</name>
    <dbReference type="NCBI Taxonomy" id="1776384"/>
    <lineage>
        <taxon>Bacteria</taxon>
        <taxon>Bacillati</taxon>
        <taxon>Bacillota</taxon>
        <taxon>Clostridia</taxon>
        <taxon>Peptostreptococcales</taxon>
        <taxon>Anaerovoracaceae</taxon>
        <taxon>Emergencia</taxon>
    </lineage>
</organism>
<dbReference type="GO" id="GO:0003677">
    <property type="term" value="F:DNA binding"/>
    <property type="evidence" value="ECO:0007669"/>
    <property type="project" value="UniProtKB-KW"/>
</dbReference>
<evidence type="ECO:0000256" key="1">
    <source>
        <dbReference type="ARBA" id="ARBA00009437"/>
    </source>
</evidence>
<dbReference type="AlphaFoldDB" id="A0A415DUG4"/>
<dbReference type="InterPro" id="IPR005119">
    <property type="entry name" value="LysR_subst-bd"/>
</dbReference>
<dbReference type="EMBL" id="QRMS01000008">
    <property type="protein sequence ID" value="RHJ83739.1"/>
    <property type="molecule type" value="Genomic_DNA"/>
</dbReference>
<protein>
    <submittedName>
        <fullName evidence="6">LysR family transcriptional regulator</fullName>
    </submittedName>
</protein>
<dbReference type="GO" id="GO:0005829">
    <property type="term" value="C:cytosol"/>
    <property type="evidence" value="ECO:0007669"/>
    <property type="project" value="TreeGrafter"/>
</dbReference>
<name>A0A415DUG4_9FIRM</name>
<evidence type="ECO:0000256" key="2">
    <source>
        <dbReference type="ARBA" id="ARBA00023015"/>
    </source>
</evidence>
<dbReference type="STRING" id="1776384.GCA_900086585_01222"/>
<keyword evidence="4" id="KW-0804">Transcription</keyword>
<dbReference type="GeneID" id="83003605"/>
<feature type="domain" description="HTH lysR-type" evidence="5">
    <location>
        <begin position="1"/>
        <end position="60"/>
    </location>
</feature>
<evidence type="ECO:0000313" key="6">
    <source>
        <dbReference type="EMBL" id="RHJ83739.1"/>
    </source>
</evidence>
<proteinExistence type="inferred from homology"/>
<evidence type="ECO:0000256" key="3">
    <source>
        <dbReference type="ARBA" id="ARBA00023125"/>
    </source>
</evidence>
<accession>A0A415DUG4</accession>
<keyword evidence="7" id="KW-1185">Reference proteome</keyword>
<dbReference type="Gene3D" id="3.40.190.290">
    <property type="match status" value="1"/>
</dbReference>
<evidence type="ECO:0000313" key="7">
    <source>
        <dbReference type="Proteomes" id="UP000284841"/>
    </source>
</evidence>
<dbReference type="RefSeq" id="WP_067535170.1">
    <property type="nucleotide sequence ID" value="NZ_AP025567.1"/>
</dbReference>
<dbReference type="PROSITE" id="PS50931">
    <property type="entry name" value="HTH_LYSR"/>
    <property type="match status" value="1"/>
</dbReference>
<dbReference type="GO" id="GO:0003700">
    <property type="term" value="F:DNA-binding transcription factor activity"/>
    <property type="evidence" value="ECO:0007669"/>
    <property type="project" value="InterPro"/>
</dbReference>
<reference evidence="6 7" key="1">
    <citation type="submission" date="2018-08" db="EMBL/GenBank/DDBJ databases">
        <title>A genome reference for cultivated species of the human gut microbiota.</title>
        <authorList>
            <person name="Zou Y."/>
            <person name="Xue W."/>
            <person name="Luo G."/>
        </authorList>
    </citation>
    <scope>NUCLEOTIDE SEQUENCE [LARGE SCALE GENOMIC DNA]</scope>
    <source>
        <strain evidence="6 7">AM07-24</strain>
    </source>
</reference>
<keyword evidence="3" id="KW-0238">DNA-binding</keyword>
<dbReference type="SUPFAM" id="SSF46785">
    <property type="entry name" value="Winged helix' DNA-binding domain"/>
    <property type="match status" value="1"/>
</dbReference>
<dbReference type="Pfam" id="PF00126">
    <property type="entry name" value="HTH_1"/>
    <property type="match status" value="1"/>
</dbReference>
<comment type="similarity">
    <text evidence="1">Belongs to the LysR transcriptional regulatory family.</text>
</comment>
<dbReference type="PANTHER" id="PTHR30419">
    <property type="entry name" value="HTH-TYPE TRANSCRIPTIONAL REGULATOR YBHD"/>
    <property type="match status" value="1"/>
</dbReference>
<evidence type="ECO:0000256" key="4">
    <source>
        <dbReference type="ARBA" id="ARBA00023163"/>
    </source>
</evidence>
<dbReference type="PRINTS" id="PR00039">
    <property type="entry name" value="HTHLYSR"/>
</dbReference>
<gene>
    <name evidence="6" type="ORF">DW099_18645</name>
</gene>
<dbReference type="InterPro" id="IPR050950">
    <property type="entry name" value="HTH-type_LysR_regulators"/>
</dbReference>